<reference evidence="12 13" key="1">
    <citation type="submission" date="2015-09" db="EMBL/GenBank/DDBJ databases">
        <title>Host preference determinants of Valsa canker pathogens revealed by comparative genomics.</title>
        <authorList>
            <person name="Yin Z."/>
            <person name="Huang L."/>
        </authorList>
    </citation>
    <scope>NUCLEOTIDE SEQUENCE [LARGE SCALE GENOMIC DNA]</scope>
    <source>
        <strain evidence="12 13">SXYLt</strain>
    </source>
</reference>
<dbReference type="SMART" id="SM00898">
    <property type="entry name" value="Fapy_DNA_glyco"/>
    <property type="match status" value="1"/>
</dbReference>
<evidence type="ECO:0000256" key="3">
    <source>
        <dbReference type="ARBA" id="ARBA00022763"/>
    </source>
</evidence>
<evidence type="ECO:0000256" key="5">
    <source>
        <dbReference type="ARBA" id="ARBA00023125"/>
    </source>
</evidence>
<dbReference type="AlphaFoldDB" id="A0A423XC48"/>
<dbReference type="InterPro" id="IPR010979">
    <property type="entry name" value="Ribosomal_uS13-like_H2TH"/>
</dbReference>
<protein>
    <recommendedName>
        <fullName evidence="11">Formamidopyrimidine-DNA glycosylase catalytic domain-containing protein</fullName>
    </recommendedName>
</protein>
<feature type="domain" description="Formamidopyrimidine-DNA glycosylase catalytic" evidence="11">
    <location>
        <begin position="2"/>
        <end position="136"/>
    </location>
</feature>
<gene>
    <name evidence="12" type="ORF">VPNG_04463</name>
</gene>
<name>A0A423XC48_9PEZI</name>
<keyword evidence="13" id="KW-1185">Reference proteome</keyword>
<dbReference type="SUPFAM" id="SSF46946">
    <property type="entry name" value="S13-like H2TH domain"/>
    <property type="match status" value="1"/>
</dbReference>
<keyword evidence="5" id="KW-0238">DNA-binding</keyword>
<keyword evidence="4" id="KW-0378">Hydrolase</keyword>
<feature type="region of interest" description="Disordered" evidence="10">
    <location>
        <begin position="306"/>
        <end position="384"/>
    </location>
</feature>
<evidence type="ECO:0000256" key="10">
    <source>
        <dbReference type="SAM" id="MobiDB-lite"/>
    </source>
</evidence>
<accession>A0A423XC48</accession>
<comment type="catalytic activity">
    <reaction evidence="1">
        <text>Hydrolysis of DNA containing ring-opened 7-methylguanine residues, releasing 2,6-diamino-4-hydroxy-5-(N-methyl)formamidopyrimidine.</text>
        <dbReference type="EC" id="3.2.2.23"/>
    </reaction>
</comment>
<dbReference type="OrthoDB" id="444592at2759"/>
<dbReference type="SMART" id="SM01232">
    <property type="entry name" value="H2TH"/>
    <property type="match status" value="1"/>
</dbReference>
<feature type="compositionally biased region" description="Basic and acidic residues" evidence="10">
    <location>
        <begin position="340"/>
        <end position="351"/>
    </location>
</feature>
<evidence type="ECO:0000313" key="12">
    <source>
        <dbReference type="EMBL" id="ROW13497.1"/>
    </source>
</evidence>
<organism evidence="12 13">
    <name type="scientific">Cytospora leucostoma</name>
    <dbReference type="NCBI Taxonomy" id="1230097"/>
    <lineage>
        <taxon>Eukaryota</taxon>
        <taxon>Fungi</taxon>
        <taxon>Dikarya</taxon>
        <taxon>Ascomycota</taxon>
        <taxon>Pezizomycotina</taxon>
        <taxon>Sordariomycetes</taxon>
        <taxon>Sordariomycetidae</taxon>
        <taxon>Diaporthales</taxon>
        <taxon>Cytosporaceae</taxon>
        <taxon>Cytospora</taxon>
    </lineage>
</organism>
<keyword evidence="7" id="KW-0456">Lyase</keyword>
<dbReference type="GO" id="GO:0006284">
    <property type="term" value="P:base-excision repair"/>
    <property type="evidence" value="ECO:0007669"/>
    <property type="project" value="InterPro"/>
</dbReference>
<dbReference type="PROSITE" id="PS51068">
    <property type="entry name" value="FPG_CAT"/>
    <property type="match status" value="1"/>
</dbReference>
<comment type="similarity">
    <text evidence="2">Belongs to the FPG family.</text>
</comment>
<dbReference type="Gene3D" id="1.10.8.50">
    <property type="match status" value="1"/>
</dbReference>
<dbReference type="GO" id="GO:0005634">
    <property type="term" value="C:nucleus"/>
    <property type="evidence" value="ECO:0007669"/>
    <property type="project" value="TreeGrafter"/>
</dbReference>
<evidence type="ECO:0000256" key="9">
    <source>
        <dbReference type="ARBA" id="ARBA00023295"/>
    </source>
</evidence>
<evidence type="ECO:0000256" key="1">
    <source>
        <dbReference type="ARBA" id="ARBA00001668"/>
    </source>
</evidence>
<dbReference type="PANTHER" id="PTHR22993:SF9">
    <property type="entry name" value="FORMAMIDOPYRIMIDINE-DNA GLYCOSYLASE"/>
    <property type="match status" value="1"/>
</dbReference>
<evidence type="ECO:0000256" key="4">
    <source>
        <dbReference type="ARBA" id="ARBA00022801"/>
    </source>
</evidence>
<dbReference type="GO" id="GO:0016829">
    <property type="term" value="F:lyase activity"/>
    <property type="evidence" value="ECO:0007669"/>
    <property type="project" value="UniProtKB-KW"/>
</dbReference>
<evidence type="ECO:0000256" key="8">
    <source>
        <dbReference type="ARBA" id="ARBA00023268"/>
    </source>
</evidence>
<evidence type="ECO:0000313" key="13">
    <source>
        <dbReference type="Proteomes" id="UP000285146"/>
    </source>
</evidence>
<keyword evidence="6" id="KW-0234">DNA repair</keyword>
<dbReference type="CDD" id="cd08972">
    <property type="entry name" value="PF_Nei_N"/>
    <property type="match status" value="1"/>
</dbReference>
<dbReference type="GO" id="GO:0003684">
    <property type="term" value="F:damaged DNA binding"/>
    <property type="evidence" value="ECO:0007669"/>
    <property type="project" value="InterPro"/>
</dbReference>
<dbReference type="InParanoid" id="A0A423XC48"/>
<feature type="compositionally biased region" description="Basic residues" evidence="10">
    <location>
        <begin position="375"/>
        <end position="384"/>
    </location>
</feature>
<evidence type="ECO:0000259" key="11">
    <source>
        <dbReference type="PROSITE" id="PS51068"/>
    </source>
</evidence>
<keyword evidence="3" id="KW-0227">DNA damage</keyword>
<dbReference type="Gene3D" id="3.20.190.10">
    <property type="entry name" value="MutM-like, N-terminal"/>
    <property type="match status" value="1"/>
</dbReference>
<dbReference type="InterPro" id="IPR035937">
    <property type="entry name" value="FPG_N"/>
</dbReference>
<dbReference type="GO" id="GO:0008270">
    <property type="term" value="F:zinc ion binding"/>
    <property type="evidence" value="ECO:0007669"/>
    <property type="project" value="InterPro"/>
</dbReference>
<dbReference type="EMBL" id="LKEB01000019">
    <property type="protein sequence ID" value="ROW13497.1"/>
    <property type="molecule type" value="Genomic_DNA"/>
</dbReference>
<keyword evidence="8" id="KW-0511">Multifunctional enzyme</keyword>
<evidence type="ECO:0000256" key="6">
    <source>
        <dbReference type="ARBA" id="ARBA00023204"/>
    </source>
</evidence>
<dbReference type="SUPFAM" id="SSF81624">
    <property type="entry name" value="N-terminal domain of MutM-like DNA repair proteins"/>
    <property type="match status" value="1"/>
</dbReference>
<dbReference type="Pfam" id="PF01149">
    <property type="entry name" value="Fapy_DNA_glyco"/>
    <property type="match status" value="1"/>
</dbReference>
<dbReference type="GO" id="GO:0003906">
    <property type="term" value="F:DNA-(apurinic or apyrimidinic site) endonuclease activity"/>
    <property type="evidence" value="ECO:0007669"/>
    <property type="project" value="InterPro"/>
</dbReference>
<feature type="compositionally biased region" description="Basic and acidic residues" evidence="10">
    <location>
        <begin position="306"/>
        <end position="315"/>
    </location>
</feature>
<dbReference type="FunFam" id="1.10.8.50:FF:000009">
    <property type="entry name" value="Formamidopyrimidine-DNA glycosylase"/>
    <property type="match status" value="1"/>
</dbReference>
<dbReference type="InterPro" id="IPR015886">
    <property type="entry name" value="H2TH_FPG"/>
</dbReference>
<dbReference type="GO" id="GO:0008534">
    <property type="term" value="F:oxidized purine nucleobase lesion DNA N-glycosylase activity"/>
    <property type="evidence" value="ECO:0007669"/>
    <property type="project" value="UniProtKB-EC"/>
</dbReference>
<comment type="caution">
    <text evidence="12">The sequence shown here is derived from an EMBL/GenBank/DDBJ whole genome shotgun (WGS) entry which is preliminary data.</text>
</comment>
<sequence>MPEIAEVARLVHFLRQHLVGKKIAKVQALDDDNIFGKVGCCGPAFENALKGRTVEAAGSQGKYFWLVMDKSPHPVMHLGMTGWIHIQNDRTAYTNYYKEMKPEELEAWPPKFWKFQIETEGKTPVRVVFTDPRRFGRIRLVDCPGDQIRKMSPLVQNGPDPVVDKEIFTLDYLRSKMQKRHVPLKAFILDQTVISGIGNWVADESLYHARLHPEQYCNEFSDEETKRLHDSIVYVCQTACDLLADSDQFPEDWLFKHRWGKGKKTANVLPNGEKLAFITVGGRTSCYAPALQKKTGHVAPGIKEELLDADKEPKKPKARKSQAHESDDGEKQQPRKKNKIKQEDIESETKHPGSRSAKKMNGTPLKTEKEEGAGKRRSARLRKT</sequence>
<dbReference type="PANTHER" id="PTHR22993">
    <property type="entry name" value="FORMAMIDOPYRIMIDINE-DNA GLYCOSYLASE"/>
    <property type="match status" value="1"/>
</dbReference>
<evidence type="ECO:0000256" key="2">
    <source>
        <dbReference type="ARBA" id="ARBA00009409"/>
    </source>
</evidence>
<feature type="compositionally biased region" description="Basic and acidic residues" evidence="10">
    <location>
        <begin position="322"/>
        <end position="333"/>
    </location>
</feature>
<dbReference type="Proteomes" id="UP000285146">
    <property type="component" value="Unassembled WGS sequence"/>
</dbReference>
<keyword evidence="9" id="KW-0326">Glycosidase</keyword>
<proteinExistence type="inferred from homology"/>
<dbReference type="STRING" id="1230097.A0A423XC48"/>
<dbReference type="InterPro" id="IPR012319">
    <property type="entry name" value="FPG_cat"/>
</dbReference>
<dbReference type="Pfam" id="PF06831">
    <property type="entry name" value="H2TH"/>
    <property type="match status" value="1"/>
</dbReference>
<evidence type="ECO:0000256" key="7">
    <source>
        <dbReference type="ARBA" id="ARBA00023239"/>
    </source>
</evidence>